<dbReference type="AlphaFoldDB" id="A0AAN9TVT0"/>
<dbReference type="GO" id="GO:0016887">
    <property type="term" value="F:ATP hydrolysis activity"/>
    <property type="evidence" value="ECO:0007669"/>
    <property type="project" value="InterPro"/>
</dbReference>
<evidence type="ECO:0000259" key="3">
    <source>
        <dbReference type="SMART" id="SM00853"/>
    </source>
</evidence>
<keyword evidence="2" id="KW-0227">DNA damage</keyword>
<dbReference type="InterPro" id="IPR014790">
    <property type="entry name" value="MutL_C"/>
</dbReference>
<name>A0AAN9TVT0_9HEMI</name>
<dbReference type="SUPFAM" id="SSF118116">
    <property type="entry name" value="DNA mismatch repair protein MutL"/>
    <property type="match status" value="1"/>
</dbReference>
<dbReference type="Gene3D" id="3.30.565.10">
    <property type="entry name" value="Histidine kinase-like ATPase, C-terminal domain"/>
    <property type="match status" value="1"/>
</dbReference>
<dbReference type="Gene3D" id="3.30.1370.100">
    <property type="entry name" value="MutL, C-terminal domain, regulatory subdomain"/>
    <property type="match status" value="1"/>
</dbReference>
<comment type="caution">
    <text evidence="5">The sequence shown here is derived from an EMBL/GenBank/DDBJ whole genome shotgun (WGS) entry which is preliminary data.</text>
</comment>
<dbReference type="SUPFAM" id="SSF55874">
    <property type="entry name" value="ATPase domain of HSP90 chaperone/DNA topoisomerase II/histidine kinase"/>
    <property type="match status" value="1"/>
</dbReference>
<dbReference type="PROSITE" id="PS00058">
    <property type="entry name" value="DNA_MISMATCH_REPAIR_1"/>
    <property type="match status" value="1"/>
</dbReference>
<comment type="similarity">
    <text evidence="1">Belongs to the DNA mismatch repair MutL/HexB family.</text>
</comment>
<dbReference type="Pfam" id="PF01119">
    <property type="entry name" value="DNA_mis_repair"/>
    <property type="match status" value="1"/>
</dbReference>
<evidence type="ECO:0000259" key="4">
    <source>
        <dbReference type="SMART" id="SM01340"/>
    </source>
</evidence>
<dbReference type="Pfam" id="PF08676">
    <property type="entry name" value="MutL_C"/>
    <property type="match status" value="1"/>
</dbReference>
<dbReference type="InterPro" id="IPR042121">
    <property type="entry name" value="MutL_C_regsub"/>
</dbReference>
<dbReference type="SMART" id="SM00853">
    <property type="entry name" value="MutL_C"/>
    <property type="match status" value="1"/>
</dbReference>
<dbReference type="EMBL" id="JBBCAQ010000020">
    <property type="protein sequence ID" value="KAK7592955.1"/>
    <property type="molecule type" value="Genomic_DNA"/>
</dbReference>
<gene>
    <name evidence="5" type="ORF">V9T40_007707</name>
</gene>
<organism evidence="5 6">
    <name type="scientific">Parthenolecanium corni</name>
    <dbReference type="NCBI Taxonomy" id="536013"/>
    <lineage>
        <taxon>Eukaryota</taxon>
        <taxon>Metazoa</taxon>
        <taxon>Ecdysozoa</taxon>
        <taxon>Arthropoda</taxon>
        <taxon>Hexapoda</taxon>
        <taxon>Insecta</taxon>
        <taxon>Pterygota</taxon>
        <taxon>Neoptera</taxon>
        <taxon>Paraneoptera</taxon>
        <taxon>Hemiptera</taxon>
        <taxon>Sternorrhyncha</taxon>
        <taxon>Coccoidea</taxon>
        <taxon>Coccidae</taxon>
        <taxon>Parthenolecanium</taxon>
    </lineage>
</organism>
<dbReference type="InterPro" id="IPR020568">
    <property type="entry name" value="Ribosomal_Su5_D2-typ_SF"/>
</dbReference>
<dbReference type="CDD" id="cd16926">
    <property type="entry name" value="HATPase_MutL-MLH-PMS-like"/>
    <property type="match status" value="1"/>
</dbReference>
<evidence type="ECO:0000313" key="5">
    <source>
        <dbReference type="EMBL" id="KAK7592955.1"/>
    </source>
</evidence>
<dbReference type="PANTHER" id="PTHR10073:SF52">
    <property type="entry name" value="MISMATCH REPAIR ENDONUCLEASE PMS2"/>
    <property type="match status" value="1"/>
</dbReference>
<sequence>MSNSAIIMPIGGEAVHKICSGQVVLSLAVALKELLENSLDAGASAVDIRLREYGSELIEVVDNGIGIHPNNFEALALKHYTSKLRDFSELEGIATFGFRGEALSSLCAVGQLVVVTRHESEPCGSKLIFDKMGVLQERVPCPRQVGTTVTLTNLFSSLPVRQKEFHRNLKREFSKATHLLSSYCLISTNVKISCVNQTKKGRTTFLCTQNNSTIRENISCVFGPKQLSTLLEIVMTEPSQDILEEFKIENQYENIFRLEGYISSCEHGSGRSSADRQFIFINSRPCDLSKIIKLTNEIYHRYNAHQYPFVLLNILLPKQSVDVNVTPDKRLIFFEHEKSLLATLKCSLTKIFENIPSTYRMNTLISDFSIKTSKMENLVSSGDPSVHGCLTSSQKLSYRKRCTEEHSGCPSSKQMKSEVWSGSNEIVVTRTKRHEVQSFKDDSEETCFITETKSEVWSGSNEIVVTRTKPHETQNFEDDFEDKFFIKEMKSEVSSSSNEFVVTRTKPHEMQNFKDDFEEKSEKCVLAKCFSEFSDTKLNIVKESLMNTSLDQIAAALRARKRADSELIVNKFHADIAPDKNEIAEEELKKEISKDMFRKMKIIGQFNFGFIITKLENDLFIVDQHATDEKYNFETLQQTTTLNSQKLVVPQELNLTSTNECVLRDNLDVLRKNGFEFSIDDSAEVTKKVKLTSIPVSYNWQFGKEDVDEMLFMLQDAPHTVCRPTRLRSMFASRACRKSVMIGTPLSVTHMRKLINNMGCIEQPWNCPHGRPTMRHLINLSILK</sequence>
<reference evidence="5 6" key="1">
    <citation type="submission" date="2024-03" db="EMBL/GenBank/DDBJ databases">
        <title>Adaptation during the transition from Ophiocordyceps entomopathogen to insect associate is accompanied by gene loss and intensified selection.</title>
        <authorList>
            <person name="Ward C.M."/>
            <person name="Onetto C.A."/>
            <person name="Borneman A.R."/>
        </authorList>
    </citation>
    <scope>NUCLEOTIDE SEQUENCE [LARGE SCALE GENOMIC DNA]</scope>
    <source>
        <strain evidence="5">AWRI1</strain>
        <tissue evidence="5">Single Adult Female</tissue>
    </source>
</reference>
<dbReference type="FunFam" id="3.30.565.10:FF:000014">
    <property type="entry name" value="Mismatch repair endonuclease pms1, putative"/>
    <property type="match status" value="1"/>
</dbReference>
<dbReference type="Gene3D" id="3.30.230.10">
    <property type="match status" value="1"/>
</dbReference>
<dbReference type="Proteomes" id="UP001367676">
    <property type="component" value="Unassembled WGS sequence"/>
</dbReference>
<dbReference type="InterPro" id="IPR037198">
    <property type="entry name" value="MutL_C_sf"/>
</dbReference>
<dbReference type="Gene3D" id="3.30.1540.20">
    <property type="entry name" value="MutL, C-terminal domain, dimerisation subdomain"/>
    <property type="match status" value="1"/>
</dbReference>
<proteinExistence type="inferred from homology"/>
<dbReference type="InterPro" id="IPR038973">
    <property type="entry name" value="MutL/Mlh/Pms-like"/>
</dbReference>
<dbReference type="CDD" id="cd03484">
    <property type="entry name" value="MutL_Trans_hPMS_2_like"/>
    <property type="match status" value="1"/>
</dbReference>
<dbReference type="InterPro" id="IPR013507">
    <property type="entry name" value="DNA_mismatch_S5_2-like"/>
</dbReference>
<evidence type="ECO:0000256" key="1">
    <source>
        <dbReference type="ARBA" id="ARBA00006082"/>
    </source>
</evidence>
<dbReference type="InterPro" id="IPR002099">
    <property type="entry name" value="MutL/Mlh/PMS"/>
</dbReference>
<dbReference type="Pfam" id="PF13589">
    <property type="entry name" value="HATPase_c_3"/>
    <property type="match status" value="1"/>
</dbReference>
<dbReference type="GO" id="GO:0030983">
    <property type="term" value="F:mismatched DNA binding"/>
    <property type="evidence" value="ECO:0007669"/>
    <property type="project" value="InterPro"/>
</dbReference>
<evidence type="ECO:0000256" key="2">
    <source>
        <dbReference type="ARBA" id="ARBA00022763"/>
    </source>
</evidence>
<keyword evidence="6" id="KW-1185">Reference proteome</keyword>
<feature type="domain" description="MutL C-terminal dimerisation" evidence="3">
    <location>
        <begin position="602"/>
        <end position="746"/>
    </location>
</feature>
<protein>
    <recommendedName>
        <fullName evidence="7">Mismatch repair endonuclease PMS2</fullName>
    </recommendedName>
</protein>
<dbReference type="NCBIfam" id="TIGR00585">
    <property type="entry name" value="mutl"/>
    <property type="match status" value="1"/>
</dbReference>
<dbReference type="InterPro" id="IPR036890">
    <property type="entry name" value="HATPase_C_sf"/>
</dbReference>
<dbReference type="FunFam" id="3.30.230.10:FF:000032">
    <property type="entry name" value="mismatch repair endonuclease PMS2 isoform X2"/>
    <property type="match status" value="1"/>
</dbReference>
<dbReference type="FunFam" id="3.30.1370.100:FF:000001">
    <property type="entry name" value="Mismatch repair endonuclease pms1, putative"/>
    <property type="match status" value="1"/>
</dbReference>
<dbReference type="SUPFAM" id="SSF54211">
    <property type="entry name" value="Ribosomal protein S5 domain 2-like"/>
    <property type="match status" value="1"/>
</dbReference>
<dbReference type="GO" id="GO:0032389">
    <property type="term" value="C:MutLalpha complex"/>
    <property type="evidence" value="ECO:0007669"/>
    <property type="project" value="TreeGrafter"/>
</dbReference>
<dbReference type="GO" id="GO:0140664">
    <property type="term" value="F:ATP-dependent DNA damage sensor activity"/>
    <property type="evidence" value="ECO:0007669"/>
    <property type="project" value="InterPro"/>
</dbReference>
<dbReference type="SMART" id="SM01340">
    <property type="entry name" value="DNA_mis_repair"/>
    <property type="match status" value="1"/>
</dbReference>
<evidence type="ECO:0000313" key="6">
    <source>
        <dbReference type="Proteomes" id="UP001367676"/>
    </source>
</evidence>
<dbReference type="GO" id="GO:0006298">
    <property type="term" value="P:mismatch repair"/>
    <property type="evidence" value="ECO:0007669"/>
    <property type="project" value="InterPro"/>
</dbReference>
<dbReference type="PANTHER" id="PTHR10073">
    <property type="entry name" value="DNA MISMATCH REPAIR PROTEIN MLH, PMS, MUTL"/>
    <property type="match status" value="1"/>
</dbReference>
<evidence type="ECO:0008006" key="7">
    <source>
        <dbReference type="Google" id="ProtNLM"/>
    </source>
</evidence>
<dbReference type="InterPro" id="IPR042120">
    <property type="entry name" value="MutL_C_dimsub"/>
</dbReference>
<accession>A0AAN9TVT0</accession>
<dbReference type="GO" id="GO:0005524">
    <property type="term" value="F:ATP binding"/>
    <property type="evidence" value="ECO:0007669"/>
    <property type="project" value="InterPro"/>
</dbReference>
<dbReference type="InterPro" id="IPR014721">
    <property type="entry name" value="Ribsml_uS5_D2-typ_fold_subgr"/>
</dbReference>
<feature type="domain" description="DNA mismatch repair protein S5" evidence="4">
    <location>
        <begin position="218"/>
        <end position="353"/>
    </location>
</feature>
<dbReference type="InterPro" id="IPR014762">
    <property type="entry name" value="DNA_mismatch_repair_CS"/>
</dbReference>